<name>A0A386AXU9_9CHLO</name>
<dbReference type="AlphaFoldDB" id="A0A386AXU9"/>
<geneLocation type="chloroplast" evidence="1"/>
<protein>
    <submittedName>
        <fullName evidence="1">Uncharacterized protein</fullName>
    </submittedName>
</protein>
<evidence type="ECO:0000313" key="1">
    <source>
        <dbReference type="EMBL" id="AYC64276.1"/>
    </source>
</evidence>
<reference evidence="1" key="1">
    <citation type="submission" date="2018-07" db="EMBL/GenBank/DDBJ databases">
        <authorList>
            <person name="Quirk P.G."/>
            <person name="Krulwich T.A."/>
        </authorList>
    </citation>
    <scope>NUCLEOTIDE SEQUENCE</scope>
</reference>
<reference evidence="1" key="2">
    <citation type="journal article" date="2019" name="Mol. Phylogenet. Evol.">
        <title>Reassessment of the classification of bryopsidales (chlorophyta) based on chloroplast phylogenomic analyses.</title>
        <authorList>
            <person name="Cremen M.C."/>
            <person name="Leliaert F."/>
            <person name="West J."/>
            <person name="Lam D.W."/>
            <person name="Shimada S."/>
            <person name="Lopez-Bautista J.M."/>
            <person name="Verbruggen H."/>
        </authorList>
    </citation>
    <scope>NUCLEOTIDE SEQUENCE</scope>
</reference>
<organism evidence="1">
    <name type="scientific">Pseudobryopsis hainanensis</name>
    <dbReference type="NCBI Taxonomy" id="2320808"/>
    <lineage>
        <taxon>Eukaryota</taxon>
        <taxon>Viridiplantae</taxon>
        <taxon>Chlorophyta</taxon>
        <taxon>core chlorophytes</taxon>
        <taxon>Ulvophyceae</taxon>
        <taxon>TCBD clade</taxon>
        <taxon>Bryopsidales</taxon>
        <taxon>Bryopsidineae</taxon>
        <taxon>Pseudobryopsidaceae</taxon>
        <taxon>Pseudobryopsis</taxon>
    </lineage>
</organism>
<dbReference type="EMBL" id="MH591092">
    <property type="protein sequence ID" value="AYC64276.1"/>
    <property type="molecule type" value="Genomic_DNA"/>
</dbReference>
<gene>
    <name evidence="1" type="primary">orf101</name>
</gene>
<keyword evidence="1" id="KW-0150">Chloroplast</keyword>
<accession>A0A386AXU9</accession>
<keyword evidence="1" id="KW-0934">Plastid</keyword>
<sequence length="101" mass="11529">MSNRYFSLGIKRLYFYYGIRFLLPKVTFSDGTGSTSGIITQHASHQFSTDIIKGEAVLKCFNLSFYGKDRYFDTGRAEIFTVAIDGNTIECDITLQLKELY</sequence>
<proteinExistence type="predicted"/>